<gene>
    <name evidence="2" type="ORF">C2845_PMPSC055345</name>
</gene>
<name>A0A3L6P9V7_PANMI</name>
<sequence length="180" mass="20480">MHTYSEAGSLKINVIRQLMGQDLSGLGVKELQNLENQLEISLRCIRTKKGSLIQQDNMELYRKVNLIRQENVELYKKLYEKEAAGEVNHDSTAPYNFAVVENANTTIHLELNTPPQENDVEQSSPPKLGNLKLKMRQWSQIPEELSILMCNDKTAENTKSKVNINSTPLSQNKKLTTNQI</sequence>
<dbReference type="GO" id="GO:0003700">
    <property type="term" value="F:DNA-binding transcription factor activity"/>
    <property type="evidence" value="ECO:0007669"/>
    <property type="project" value="InterPro"/>
</dbReference>
<proteinExistence type="predicted"/>
<reference evidence="3" key="1">
    <citation type="journal article" date="2019" name="Nat. Commun.">
        <title>The genome of broomcorn millet.</title>
        <authorList>
            <person name="Zou C."/>
            <person name="Miki D."/>
            <person name="Li D."/>
            <person name="Tang Q."/>
            <person name="Xiao L."/>
            <person name="Rajput S."/>
            <person name="Deng P."/>
            <person name="Jia W."/>
            <person name="Huang R."/>
            <person name="Zhang M."/>
            <person name="Sun Y."/>
            <person name="Hu J."/>
            <person name="Fu X."/>
            <person name="Schnable P.S."/>
            <person name="Li F."/>
            <person name="Zhang H."/>
            <person name="Feng B."/>
            <person name="Zhu X."/>
            <person name="Liu R."/>
            <person name="Schnable J.C."/>
            <person name="Zhu J.-K."/>
            <person name="Zhang H."/>
        </authorList>
    </citation>
    <scope>NUCLEOTIDE SEQUENCE [LARGE SCALE GENOMIC DNA]</scope>
</reference>
<evidence type="ECO:0000313" key="3">
    <source>
        <dbReference type="Proteomes" id="UP000275267"/>
    </source>
</evidence>
<feature type="domain" description="K-box" evidence="1">
    <location>
        <begin position="1"/>
        <end position="84"/>
    </location>
</feature>
<protein>
    <submittedName>
        <fullName evidence="2">MADS-box transcription factor</fullName>
    </submittedName>
</protein>
<dbReference type="PROSITE" id="PS51297">
    <property type="entry name" value="K_BOX"/>
    <property type="match status" value="1"/>
</dbReference>
<dbReference type="Pfam" id="PF01486">
    <property type="entry name" value="K-box"/>
    <property type="match status" value="1"/>
</dbReference>
<dbReference type="AlphaFoldDB" id="A0A3L6P9V7"/>
<dbReference type="OrthoDB" id="1898716at2759"/>
<accession>A0A3L6P9V7</accession>
<dbReference type="STRING" id="4540.A0A3L6P9V7"/>
<evidence type="ECO:0000313" key="2">
    <source>
        <dbReference type="EMBL" id="RLM53096.1"/>
    </source>
</evidence>
<dbReference type="EMBL" id="PQIB02000038">
    <property type="protein sequence ID" value="RLM53096.1"/>
    <property type="molecule type" value="Genomic_DNA"/>
</dbReference>
<keyword evidence="3" id="KW-1185">Reference proteome</keyword>
<organism evidence="2 3">
    <name type="scientific">Panicum miliaceum</name>
    <name type="common">Proso millet</name>
    <name type="synonym">Broomcorn millet</name>
    <dbReference type="NCBI Taxonomy" id="4540"/>
    <lineage>
        <taxon>Eukaryota</taxon>
        <taxon>Viridiplantae</taxon>
        <taxon>Streptophyta</taxon>
        <taxon>Embryophyta</taxon>
        <taxon>Tracheophyta</taxon>
        <taxon>Spermatophyta</taxon>
        <taxon>Magnoliopsida</taxon>
        <taxon>Liliopsida</taxon>
        <taxon>Poales</taxon>
        <taxon>Poaceae</taxon>
        <taxon>PACMAD clade</taxon>
        <taxon>Panicoideae</taxon>
        <taxon>Panicodae</taxon>
        <taxon>Paniceae</taxon>
        <taxon>Panicinae</taxon>
        <taxon>Panicum</taxon>
        <taxon>Panicum sect. Panicum</taxon>
    </lineage>
</organism>
<dbReference type="GO" id="GO:0005634">
    <property type="term" value="C:nucleus"/>
    <property type="evidence" value="ECO:0007669"/>
    <property type="project" value="InterPro"/>
</dbReference>
<evidence type="ECO:0000259" key="1">
    <source>
        <dbReference type="PROSITE" id="PS51297"/>
    </source>
</evidence>
<dbReference type="Proteomes" id="UP000275267">
    <property type="component" value="Unassembled WGS sequence"/>
</dbReference>
<dbReference type="InterPro" id="IPR002487">
    <property type="entry name" value="TF_Kbox"/>
</dbReference>
<comment type="caution">
    <text evidence="2">The sequence shown here is derived from an EMBL/GenBank/DDBJ whole genome shotgun (WGS) entry which is preliminary data.</text>
</comment>